<dbReference type="Gene3D" id="1.10.10.200">
    <property type="match status" value="1"/>
</dbReference>
<dbReference type="GO" id="GO:0003677">
    <property type="term" value="F:DNA binding"/>
    <property type="evidence" value="ECO:0007669"/>
    <property type="project" value="UniProtKB-UniRule"/>
</dbReference>
<dbReference type="InterPro" id="IPR002876">
    <property type="entry name" value="Transcrip_reg_TACO1-like"/>
</dbReference>
<dbReference type="NCBIfam" id="NF001030">
    <property type="entry name" value="PRK00110.1"/>
    <property type="match status" value="1"/>
</dbReference>
<evidence type="ECO:0000256" key="3">
    <source>
        <dbReference type="ARBA" id="ARBA00023015"/>
    </source>
</evidence>
<dbReference type="Pfam" id="PF20772">
    <property type="entry name" value="TACO1_YebC_N"/>
    <property type="match status" value="1"/>
</dbReference>
<keyword evidence="4 6" id="KW-0238">DNA-binding</keyword>
<name>A0A9D1SK40_9FIRM</name>
<proteinExistence type="inferred from homology"/>
<dbReference type="AlphaFoldDB" id="A0A9D1SK40"/>
<evidence type="ECO:0000313" key="10">
    <source>
        <dbReference type="Proteomes" id="UP000824145"/>
    </source>
</evidence>
<dbReference type="Proteomes" id="UP000824145">
    <property type="component" value="Unassembled WGS sequence"/>
</dbReference>
<dbReference type="EMBL" id="DVNJ01000011">
    <property type="protein sequence ID" value="HIU62573.1"/>
    <property type="molecule type" value="Genomic_DNA"/>
</dbReference>
<dbReference type="InterPro" id="IPR049083">
    <property type="entry name" value="TACO1_YebC_N"/>
</dbReference>
<dbReference type="PANTHER" id="PTHR12532">
    <property type="entry name" value="TRANSLATIONAL ACTIVATOR OF CYTOCHROME C OXIDASE 1"/>
    <property type="match status" value="1"/>
</dbReference>
<dbReference type="FunFam" id="3.30.70.980:FF:000002">
    <property type="entry name" value="Probable transcriptional regulatory protein YebC"/>
    <property type="match status" value="1"/>
</dbReference>
<keyword evidence="3 6" id="KW-0805">Transcription regulation</keyword>
<gene>
    <name evidence="9" type="ORF">IAB07_02245</name>
</gene>
<dbReference type="PANTHER" id="PTHR12532:SF6">
    <property type="entry name" value="TRANSCRIPTIONAL REGULATORY PROTEIN YEBC-RELATED"/>
    <property type="match status" value="1"/>
</dbReference>
<comment type="subcellular location">
    <subcellularLocation>
        <location evidence="6">Cytoplasm</location>
    </subcellularLocation>
</comment>
<dbReference type="NCBIfam" id="TIGR01033">
    <property type="entry name" value="YebC/PmpR family DNA-binding transcriptional regulator"/>
    <property type="match status" value="1"/>
</dbReference>
<evidence type="ECO:0000256" key="4">
    <source>
        <dbReference type="ARBA" id="ARBA00023125"/>
    </source>
</evidence>
<accession>A0A9D1SK40</accession>
<evidence type="ECO:0000256" key="5">
    <source>
        <dbReference type="ARBA" id="ARBA00023163"/>
    </source>
</evidence>
<dbReference type="Pfam" id="PF01709">
    <property type="entry name" value="Transcrip_reg"/>
    <property type="match status" value="1"/>
</dbReference>
<feature type="domain" description="TACO1/YebC-like N-terminal" evidence="8">
    <location>
        <begin position="5"/>
        <end position="76"/>
    </location>
</feature>
<keyword evidence="2 6" id="KW-0963">Cytoplasm</keyword>
<protein>
    <recommendedName>
        <fullName evidence="6">Probable transcriptional regulatory protein IAB07_02245</fullName>
    </recommendedName>
</protein>
<evidence type="ECO:0000256" key="1">
    <source>
        <dbReference type="ARBA" id="ARBA00008724"/>
    </source>
</evidence>
<reference evidence="9" key="1">
    <citation type="submission" date="2020-10" db="EMBL/GenBank/DDBJ databases">
        <authorList>
            <person name="Gilroy R."/>
        </authorList>
    </citation>
    <scope>NUCLEOTIDE SEQUENCE</scope>
    <source>
        <strain evidence="9">9366</strain>
    </source>
</reference>
<comment type="caution">
    <text evidence="9">The sequence shown here is derived from an EMBL/GenBank/DDBJ whole genome shotgun (WGS) entry which is preliminary data.</text>
</comment>
<dbReference type="GO" id="GO:0005829">
    <property type="term" value="C:cytosol"/>
    <property type="evidence" value="ECO:0007669"/>
    <property type="project" value="TreeGrafter"/>
</dbReference>
<dbReference type="InterPro" id="IPR048300">
    <property type="entry name" value="TACO1_YebC-like_2nd/3rd_dom"/>
</dbReference>
<reference evidence="9" key="2">
    <citation type="journal article" date="2021" name="PeerJ">
        <title>Extensive microbial diversity within the chicken gut microbiome revealed by metagenomics and culture.</title>
        <authorList>
            <person name="Gilroy R."/>
            <person name="Ravi A."/>
            <person name="Getino M."/>
            <person name="Pursley I."/>
            <person name="Horton D.L."/>
            <person name="Alikhan N.F."/>
            <person name="Baker D."/>
            <person name="Gharbi K."/>
            <person name="Hall N."/>
            <person name="Watson M."/>
            <person name="Adriaenssens E.M."/>
            <person name="Foster-Nyarko E."/>
            <person name="Jarju S."/>
            <person name="Secka A."/>
            <person name="Antonio M."/>
            <person name="Oren A."/>
            <person name="Chaudhuri R.R."/>
            <person name="La Ragione R."/>
            <person name="Hildebrand F."/>
            <person name="Pallen M.J."/>
        </authorList>
    </citation>
    <scope>NUCLEOTIDE SEQUENCE</scope>
    <source>
        <strain evidence="9">9366</strain>
    </source>
</reference>
<evidence type="ECO:0000259" key="7">
    <source>
        <dbReference type="Pfam" id="PF01709"/>
    </source>
</evidence>
<dbReference type="Gene3D" id="3.30.70.980">
    <property type="match status" value="2"/>
</dbReference>
<evidence type="ECO:0000256" key="6">
    <source>
        <dbReference type="HAMAP-Rule" id="MF_00693"/>
    </source>
</evidence>
<keyword evidence="5 6" id="KW-0804">Transcription</keyword>
<organism evidence="9 10">
    <name type="scientific">Candidatus Caccalectryoclostridium excrementigallinarum</name>
    <dbReference type="NCBI Taxonomy" id="2840710"/>
    <lineage>
        <taxon>Bacteria</taxon>
        <taxon>Bacillati</taxon>
        <taxon>Bacillota</taxon>
        <taxon>Clostridia</taxon>
        <taxon>Christensenellales</taxon>
        <taxon>Christensenellaceae</taxon>
        <taxon>Christensenellaceae incertae sedis</taxon>
        <taxon>Candidatus Caccalectryoclostridium</taxon>
    </lineage>
</organism>
<evidence type="ECO:0000259" key="8">
    <source>
        <dbReference type="Pfam" id="PF20772"/>
    </source>
</evidence>
<feature type="domain" description="TACO1/YebC-like second and third" evidence="7">
    <location>
        <begin position="82"/>
        <end position="238"/>
    </location>
</feature>
<sequence>MSGHSKWANIKNKKGAADAKRGAVFTKIGREIAVAVKAGGPDPASNSKLRDAIAKAKAANMPGDNIERSIKKASGELTAVNYEENVYEGYAQEGVAVIVETLTDNTNRTSADIRHIFSKCGGSLGTSGCVSYMFEKKGLIVVDGNGEEEDELMMEALEAGADDVVAQDGYFEIYTAPGDFSAVREAIEANKDHVILEADVQMIPSNTVKPSAEAEVKIRRLLDMLEDNDDVQNVYHNAELSEEEEEE</sequence>
<evidence type="ECO:0000313" key="9">
    <source>
        <dbReference type="EMBL" id="HIU62573.1"/>
    </source>
</evidence>
<dbReference type="InterPro" id="IPR017856">
    <property type="entry name" value="Integrase-like_N"/>
</dbReference>
<dbReference type="InterPro" id="IPR029072">
    <property type="entry name" value="YebC-like"/>
</dbReference>
<comment type="similarity">
    <text evidence="1 6">Belongs to the TACO1 family.</text>
</comment>
<dbReference type="FunFam" id="1.10.10.200:FF:000002">
    <property type="entry name" value="Probable transcriptional regulatory protein CLM62_37755"/>
    <property type="match status" value="1"/>
</dbReference>
<dbReference type="HAMAP" id="MF_00693">
    <property type="entry name" value="Transcrip_reg_TACO1"/>
    <property type="match status" value="1"/>
</dbReference>
<dbReference type="InterPro" id="IPR026564">
    <property type="entry name" value="Transcrip_reg_TACO1-like_dom3"/>
</dbReference>
<dbReference type="GO" id="GO:0006355">
    <property type="term" value="P:regulation of DNA-templated transcription"/>
    <property type="evidence" value="ECO:0007669"/>
    <property type="project" value="UniProtKB-UniRule"/>
</dbReference>
<dbReference type="SUPFAM" id="SSF75625">
    <property type="entry name" value="YebC-like"/>
    <property type="match status" value="1"/>
</dbReference>
<evidence type="ECO:0000256" key="2">
    <source>
        <dbReference type="ARBA" id="ARBA00022490"/>
    </source>
</evidence>
<dbReference type="NCBIfam" id="NF009044">
    <property type="entry name" value="PRK12378.1"/>
    <property type="match status" value="1"/>
</dbReference>